<organism evidence="1 2">
    <name type="scientific">Pseudonocardia eucalypti</name>
    <dbReference type="NCBI Taxonomy" id="648755"/>
    <lineage>
        <taxon>Bacteria</taxon>
        <taxon>Bacillati</taxon>
        <taxon>Actinomycetota</taxon>
        <taxon>Actinomycetes</taxon>
        <taxon>Pseudonocardiales</taxon>
        <taxon>Pseudonocardiaceae</taxon>
        <taxon>Pseudonocardia</taxon>
    </lineage>
</organism>
<accession>A0ABP9RCH2</accession>
<keyword evidence="2" id="KW-1185">Reference proteome</keyword>
<dbReference type="Proteomes" id="UP001428817">
    <property type="component" value="Unassembled WGS sequence"/>
</dbReference>
<dbReference type="EMBL" id="BAABJP010000062">
    <property type="protein sequence ID" value="GAA5174573.1"/>
    <property type="molecule type" value="Genomic_DNA"/>
</dbReference>
<name>A0ABP9RCH2_9PSEU</name>
<proteinExistence type="predicted"/>
<dbReference type="RefSeq" id="WP_185062119.1">
    <property type="nucleotide sequence ID" value="NZ_BAABJP010000062.1"/>
</dbReference>
<sequence length="286" mass="32623">MSAISTFQSNEELSDPSGDLSEVLRHIGAGRLAGTRRKLANSWETRAFLEIGLELLREDLLEYSGPDLDSEDRSRLFESLSRERILGRAAQWQEQDREKLLTVNMYRGRWEHKNRFTEDLIAYLFRLAPQQRRLDHFERACLAMMGEVSLGELVRRLSTAVSTTLVNDQLSALQHSIETALPRHPQVQEFSKAQYDLILPRWAAIYRRIGEAYGFGLRSGTTWDDVAIIFNALTQGYMFKSRSSEDALRLSSGEDLLAGSILLMVRAMADLPGGEDLNTRFARPRR</sequence>
<comment type="caution">
    <text evidence="1">The sequence shown here is derived from an EMBL/GenBank/DDBJ whole genome shotgun (WGS) entry which is preliminary data.</text>
</comment>
<protein>
    <submittedName>
        <fullName evidence="1">Uncharacterized protein</fullName>
    </submittedName>
</protein>
<gene>
    <name evidence="1" type="ORF">GCM10023321_78690</name>
</gene>
<evidence type="ECO:0000313" key="1">
    <source>
        <dbReference type="EMBL" id="GAA5174573.1"/>
    </source>
</evidence>
<reference evidence="2" key="1">
    <citation type="journal article" date="2019" name="Int. J. Syst. Evol. Microbiol.">
        <title>The Global Catalogue of Microorganisms (GCM) 10K type strain sequencing project: providing services to taxonomists for standard genome sequencing and annotation.</title>
        <authorList>
            <consortium name="The Broad Institute Genomics Platform"/>
            <consortium name="The Broad Institute Genome Sequencing Center for Infectious Disease"/>
            <person name="Wu L."/>
            <person name="Ma J."/>
        </authorList>
    </citation>
    <scope>NUCLEOTIDE SEQUENCE [LARGE SCALE GENOMIC DNA]</scope>
    <source>
        <strain evidence="2">JCM 18303</strain>
    </source>
</reference>
<evidence type="ECO:0000313" key="2">
    <source>
        <dbReference type="Proteomes" id="UP001428817"/>
    </source>
</evidence>